<sequence length="323" mass="34518">MRFRTLGRRPDATPGPAVSTLCLGAMPFGTRVDEATAFAILDRFVERGGTFVDTANCYSFWEDGGRGGESEELVGRWMTARGNRDRIVLATKVGAQPTGPGDWPGNAEGLSAKAVRSGVEGSLRRLGTDRVDLLYGHIEDRATPLAETVGAFGELVAEGTVGIVGVSNQVTWRIERARTLAHERDLAGYSCVQQQYTYLRPKPGAAFGTKEHVTPELLDYIRAESDLTLLAYTPLLSGAYTDPAKSVPEQFDHPGAAAQLTALREVAAETGATAGQVVLAWLLGGELPIIPIIGASSIAQLDESLDAVDLDLTPSQRDHLDQA</sequence>
<keyword evidence="3" id="KW-1185">Reference proteome</keyword>
<dbReference type="InterPro" id="IPR023210">
    <property type="entry name" value="NADP_OxRdtase_dom"/>
</dbReference>
<gene>
    <name evidence="2" type="ORF">ACIGXA_16935</name>
</gene>
<dbReference type="Proteomes" id="UP001614394">
    <property type="component" value="Unassembled WGS sequence"/>
</dbReference>
<dbReference type="RefSeq" id="WP_399649544.1">
    <property type="nucleotide sequence ID" value="NZ_JBITYG010000004.1"/>
</dbReference>
<dbReference type="Pfam" id="PF00248">
    <property type="entry name" value="Aldo_ket_red"/>
    <property type="match status" value="1"/>
</dbReference>
<dbReference type="Gene3D" id="3.20.20.100">
    <property type="entry name" value="NADP-dependent oxidoreductase domain"/>
    <property type="match status" value="1"/>
</dbReference>
<dbReference type="SUPFAM" id="SSF51430">
    <property type="entry name" value="NAD(P)-linked oxidoreductase"/>
    <property type="match status" value="1"/>
</dbReference>
<comment type="caution">
    <text evidence="2">The sequence shown here is derived from an EMBL/GenBank/DDBJ whole genome shotgun (WGS) entry which is preliminary data.</text>
</comment>
<dbReference type="PANTHER" id="PTHR43364:SF6">
    <property type="entry name" value="OXIDOREDUCTASE-RELATED"/>
    <property type="match status" value="1"/>
</dbReference>
<name>A0ABW8CA02_9ACTN</name>
<accession>A0ABW8CA02</accession>
<dbReference type="InterPro" id="IPR036812">
    <property type="entry name" value="NAD(P)_OxRdtase_dom_sf"/>
</dbReference>
<proteinExistence type="predicted"/>
<dbReference type="EMBL" id="JBITYG010000004">
    <property type="protein sequence ID" value="MFI9102206.1"/>
    <property type="molecule type" value="Genomic_DNA"/>
</dbReference>
<protein>
    <submittedName>
        <fullName evidence="2">Aldo/keto reductase</fullName>
    </submittedName>
</protein>
<evidence type="ECO:0000259" key="1">
    <source>
        <dbReference type="Pfam" id="PF00248"/>
    </source>
</evidence>
<feature type="domain" description="NADP-dependent oxidoreductase" evidence="1">
    <location>
        <begin position="21"/>
        <end position="322"/>
    </location>
</feature>
<organism evidence="2 3">
    <name type="scientific">Streptomyces fildesensis</name>
    <dbReference type="NCBI Taxonomy" id="375757"/>
    <lineage>
        <taxon>Bacteria</taxon>
        <taxon>Bacillati</taxon>
        <taxon>Actinomycetota</taxon>
        <taxon>Actinomycetes</taxon>
        <taxon>Kitasatosporales</taxon>
        <taxon>Streptomycetaceae</taxon>
        <taxon>Streptomyces</taxon>
    </lineage>
</organism>
<dbReference type="CDD" id="cd19752">
    <property type="entry name" value="AKR_unchar"/>
    <property type="match status" value="1"/>
</dbReference>
<dbReference type="InterPro" id="IPR050523">
    <property type="entry name" value="AKR_Detox_Biosynth"/>
</dbReference>
<evidence type="ECO:0000313" key="3">
    <source>
        <dbReference type="Proteomes" id="UP001614394"/>
    </source>
</evidence>
<evidence type="ECO:0000313" key="2">
    <source>
        <dbReference type="EMBL" id="MFI9102206.1"/>
    </source>
</evidence>
<dbReference type="PANTHER" id="PTHR43364">
    <property type="entry name" value="NADH-SPECIFIC METHYLGLYOXAL REDUCTASE-RELATED"/>
    <property type="match status" value="1"/>
</dbReference>
<reference evidence="2 3" key="1">
    <citation type="submission" date="2024-10" db="EMBL/GenBank/DDBJ databases">
        <title>The Natural Products Discovery Center: Release of the First 8490 Sequenced Strains for Exploring Actinobacteria Biosynthetic Diversity.</title>
        <authorList>
            <person name="Kalkreuter E."/>
            <person name="Kautsar S.A."/>
            <person name="Yang D."/>
            <person name="Bader C.D."/>
            <person name="Teijaro C.N."/>
            <person name="Fluegel L."/>
            <person name="Davis C.M."/>
            <person name="Simpson J.R."/>
            <person name="Lauterbach L."/>
            <person name="Steele A.D."/>
            <person name="Gui C."/>
            <person name="Meng S."/>
            <person name="Li G."/>
            <person name="Viehrig K."/>
            <person name="Ye F."/>
            <person name="Su P."/>
            <person name="Kiefer A.F."/>
            <person name="Nichols A."/>
            <person name="Cepeda A.J."/>
            <person name="Yan W."/>
            <person name="Fan B."/>
            <person name="Jiang Y."/>
            <person name="Adhikari A."/>
            <person name="Zheng C.-J."/>
            <person name="Schuster L."/>
            <person name="Cowan T.M."/>
            <person name="Smanski M.J."/>
            <person name="Chevrette M.G."/>
            <person name="De Carvalho L.P.S."/>
            <person name="Shen B."/>
        </authorList>
    </citation>
    <scope>NUCLEOTIDE SEQUENCE [LARGE SCALE GENOMIC DNA]</scope>
    <source>
        <strain evidence="2 3">NPDC053399</strain>
    </source>
</reference>